<reference evidence="2" key="1">
    <citation type="journal article" date="2021" name="PeerJ">
        <title>Extensive microbial diversity within the chicken gut microbiome revealed by metagenomics and culture.</title>
        <authorList>
            <person name="Gilroy R."/>
            <person name="Ravi A."/>
            <person name="Getino M."/>
            <person name="Pursley I."/>
            <person name="Horton D.L."/>
            <person name="Alikhan N.F."/>
            <person name="Baker D."/>
            <person name="Gharbi K."/>
            <person name="Hall N."/>
            <person name="Watson M."/>
            <person name="Adriaenssens E.M."/>
            <person name="Foster-Nyarko E."/>
            <person name="Jarju S."/>
            <person name="Secka A."/>
            <person name="Antonio M."/>
            <person name="Oren A."/>
            <person name="Chaudhuri R.R."/>
            <person name="La Ragione R."/>
            <person name="Hildebrand F."/>
            <person name="Pallen M.J."/>
        </authorList>
    </citation>
    <scope>NUCLEOTIDE SEQUENCE</scope>
    <source>
        <strain evidence="2">ChiHecec2B26-12326</strain>
    </source>
</reference>
<name>A0A9D1XS79_9BACT</name>
<dbReference type="InterPro" id="IPR001509">
    <property type="entry name" value="Epimerase_deHydtase"/>
</dbReference>
<dbReference type="Proteomes" id="UP000823847">
    <property type="component" value="Unassembled WGS sequence"/>
</dbReference>
<accession>A0A9D1XS79</accession>
<organism evidence="2 3">
    <name type="scientific">Candidatus Parabacteroides intestinigallinarum</name>
    <dbReference type="NCBI Taxonomy" id="2838722"/>
    <lineage>
        <taxon>Bacteria</taxon>
        <taxon>Pseudomonadati</taxon>
        <taxon>Bacteroidota</taxon>
        <taxon>Bacteroidia</taxon>
        <taxon>Bacteroidales</taxon>
        <taxon>Tannerellaceae</taxon>
        <taxon>Parabacteroides</taxon>
    </lineage>
</organism>
<dbReference type="EMBL" id="DXEN01000055">
    <property type="protein sequence ID" value="HIX86390.1"/>
    <property type="molecule type" value="Genomic_DNA"/>
</dbReference>
<dbReference type="InterPro" id="IPR036291">
    <property type="entry name" value="NAD(P)-bd_dom_sf"/>
</dbReference>
<dbReference type="SUPFAM" id="SSF51735">
    <property type="entry name" value="NAD(P)-binding Rossmann-fold domains"/>
    <property type="match status" value="1"/>
</dbReference>
<gene>
    <name evidence="2" type="ORF">H9848_07255</name>
</gene>
<dbReference type="PANTHER" id="PTHR43245:SF58">
    <property type="entry name" value="BLL5923 PROTEIN"/>
    <property type="match status" value="1"/>
</dbReference>
<reference evidence="2" key="2">
    <citation type="submission" date="2021-04" db="EMBL/GenBank/DDBJ databases">
        <authorList>
            <person name="Gilroy R."/>
        </authorList>
    </citation>
    <scope>NUCLEOTIDE SEQUENCE</scope>
    <source>
        <strain evidence="2">ChiHecec2B26-12326</strain>
    </source>
</reference>
<evidence type="ECO:0000313" key="3">
    <source>
        <dbReference type="Proteomes" id="UP000823847"/>
    </source>
</evidence>
<feature type="domain" description="NAD-dependent epimerase/dehydratase" evidence="1">
    <location>
        <begin position="6"/>
        <end position="235"/>
    </location>
</feature>
<sequence length="338" mass="38958">MNGKKILITGASGFIGGFLVEEALRRGYEVWAGVRASSSRARLSDKRIRFIDLPYARPDALVVQLKEFVREHGAWNYVIHNAGLTKTPDKRNFFRINTEYTRNLVEALAIANCAPEKFLLMSSLSSYGPGDERTFRPIRLEDPQRPNTAYGQSKRDAENYVREQLYFPYVILRPTGVYGPGEKDYFLEIQSVNSGFDFTVGLTPQRITFIYVKDLARAAFLALEKESVQNRHYFVADGDVYTDEEFARMIQEILGKKHVWHARVPLGLVYAACCCCEWLGKLIGKSVTLNRDKYLILKQRNWICDIEPLRKDLEFKPEYTLRRGLEEAIAWYKQAGWL</sequence>
<dbReference type="InterPro" id="IPR050177">
    <property type="entry name" value="Lipid_A_modif_metabolic_enz"/>
</dbReference>
<evidence type="ECO:0000313" key="2">
    <source>
        <dbReference type="EMBL" id="HIX86390.1"/>
    </source>
</evidence>
<dbReference type="PANTHER" id="PTHR43245">
    <property type="entry name" value="BIFUNCTIONAL POLYMYXIN RESISTANCE PROTEIN ARNA"/>
    <property type="match status" value="1"/>
</dbReference>
<evidence type="ECO:0000259" key="1">
    <source>
        <dbReference type="Pfam" id="PF01370"/>
    </source>
</evidence>
<dbReference type="Pfam" id="PF01370">
    <property type="entry name" value="Epimerase"/>
    <property type="match status" value="1"/>
</dbReference>
<protein>
    <submittedName>
        <fullName evidence="2">NAD(P)-dependent oxidoreductase</fullName>
    </submittedName>
</protein>
<dbReference type="AlphaFoldDB" id="A0A9D1XS79"/>
<comment type="caution">
    <text evidence="2">The sequence shown here is derived from an EMBL/GenBank/DDBJ whole genome shotgun (WGS) entry which is preliminary data.</text>
</comment>
<proteinExistence type="predicted"/>
<dbReference type="Gene3D" id="3.40.50.720">
    <property type="entry name" value="NAD(P)-binding Rossmann-like Domain"/>
    <property type="match status" value="1"/>
</dbReference>